<dbReference type="Pfam" id="PF00501">
    <property type="entry name" value="AMP-binding"/>
    <property type="match status" value="1"/>
</dbReference>
<evidence type="ECO:0000259" key="1">
    <source>
        <dbReference type="Pfam" id="PF00501"/>
    </source>
</evidence>
<dbReference type="PANTHER" id="PTHR43767:SF1">
    <property type="entry name" value="NONRIBOSOMAL PEPTIDE SYNTHASE PES1 (EUROFUNG)-RELATED"/>
    <property type="match status" value="1"/>
</dbReference>
<dbReference type="InterPro" id="IPR042099">
    <property type="entry name" value="ANL_N_sf"/>
</dbReference>
<dbReference type="RefSeq" id="WP_270157023.1">
    <property type="nucleotide sequence ID" value="NZ_JAPNNL010000095.1"/>
</dbReference>
<feature type="domain" description="AMP-dependent synthetase/ligase" evidence="1">
    <location>
        <begin position="30"/>
        <end position="412"/>
    </location>
</feature>
<reference evidence="3" key="1">
    <citation type="submission" date="2022-11" db="EMBL/GenBank/DDBJ databases">
        <title>Nonomuraea corallina sp. nov., a new species of the genus Nonomuraea isolated from sea side sediment in Thai sea.</title>
        <authorList>
            <person name="Ngamcharungchit C."/>
            <person name="Matsumoto A."/>
            <person name="Suriyachadkun C."/>
            <person name="Panbangred W."/>
            <person name="Inahashi Y."/>
            <person name="Intra B."/>
        </authorList>
    </citation>
    <scope>NUCLEOTIDE SEQUENCE</scope>
    <source>
        <strain evidence="3">MCN248</strain>
    </source>
</reference>
<dbReference type="InterPro" id="IPR045851">
    <property type="entry name" value="AMP-bd_C_sf"/>
</dbReference>
<dbReference type="PANTHER" id="PTHR43767">
    <property type="entry name" value="LONG-CHAIN-FATTY-ACID--COA LIGASE"/>
    <property type="match status" value="1"/>
</dbReference>
<organism evidence="3 4">
    <name type="scientific">Nonomuraea corallina</name>
    <dbReference type="NCBI Taxonomy" id="2989783"/>
    <lineage>
        <taxon>Bacteria</taxon>
        <taxon>Bacillati</taxon>
        <taxon>Actinomycetota</taxon>
        <taxon>Actinomycetes</taxon>
        <taxon>Streptosporangiales</taxon>
        <taxon>Streptosporangiaceae</taxon>
        <taxon>Nonomuraea</taxon>
    </lineage>
</organism>
<name>A0ABT4SG77_9ACTN</name>
<dbReference type="InterPro" id="IPR000873">
    <property type="entry name" value="AMP-dep_synth/lig_dom"/>
</dbReference>
<dbReference type="Gene3D" id="3.40.50.12780">
    <property type="entry name" value="N-terminal domain of ligase-like"/>
    <property type="match status" value="1"/>
</dbReference>
<dbReference type="InterPro" id="IPR050237">
    <property type="entry name" value="ATP-dep_AMP-bd_enzyme"/>
</dbReference>
<dbReference type="InterPro" id="IPR020845">
    <property type="entry name" value="AMP-binding_CS"/>
</dbReference>
<evidence type="ECO:0000313" key="3">
    <source>
        <dbReference type="EMBL" id="MDA0636160.1"/>
    </source>
</evidence>
<keyword evidence="4" id="KW-1185">Reference proteome</keyword>
<dbReference type="InterPro" id="IPR025110">
    <property type="entry name" value="AMP-bd_C"/>
</dbReference>
<sequence>MNERPWTALYPQAVSQAEPTGHASLVEAWRARVRRQPDARAIAYFDAALTVREVDEATDALAAAYRSLGTRRGDRVGIYLQNIPQFALSFLALWKLGATALVLNPMYRRQELRRLIDDSGAVGIVCSDADVREVAETLSGSSARWTVSTSPAAFQSRDDPRVFSGTERRAPAAGGDLEELIEAFRGAAVEPPELGPDDVALLTYTSGTTGPPKGAMNTHGNVLSVTGTFASWIGLRPGDAVYAMAPLFHITGSVINATIAMLHDAVLVLAGRFHPEVAIETFVEHGVTFTVGSITAFNAIHQLPHASRRHFASMRSVYSGGAPIPPSTIDRFQERFGVYIHNVYGMTETSSAVIAVPLGTQAPVDEDSGTLSIGVPLPGLDARVVNSSDLPVGPGEQGELVLRGPQVVPGYWRQPEATASTMPGGWLHTGDGAIMDAAGWVYLVDRLKDQINTSGYKVWPREVEDALYTHPAVHEVAVVGQPDDYRGEVVVAYVSFKAGESAGEDELIAFVRERLAAYKCPRAIHVVTDLPKTQTGKIRRNVLRDHGAAGADQ</sequence>
<dbReference type="SUPFAM" id="SSF56801">
    <property type="entry name" value="Acetyl-CoA synthetase-like"/>
    <property type="match status" value="1"/>
</dbReference>
<accession>A0ABT4SG77</accession>
<dbReference type="EMBL" id="JAPNNL010000095">
    <property type="protein sequence ID" value="MDA0636160.1"/>
    <property type="molecule type" value="Genomic_DNA"/>
</dbReference>
<gene>
    <name evidence="3" type="ORF">OUY22_22285</name>
</gene>
<dbReference type="PROSITE" id="PS00455">
    <property type="entry name" value="AMP_BINDING"/>
    <property type="match status" value="1"/>
</dbReference>
<comment type="caution">
    <text evidence="3">The sequence shown here is derived from an EMBL/GenBank/DDBJ whole genome shotgun (WGS) entry which is preliminary data.</text>
</comment>
<feature type="domain" description="AMP-binding enzyme C-terminal" evidence="2">
    <location>
        <begin position="462"/>
        <end position="537"/>
    </location>
</feature>
<protein>
    <submittedName>
        <fullName evidence="3">AMP-binding protein</fullName>
    </submittedName>
</protein>
<dbReference type="Pfam" id="PF13193">
    <property type="entry name" value="AMP-binding_C"/>
    <property type="match status" value="1"/>
</dbReference>
<evidence type="ECO:0000259" key="2">
    <source>
        <dbReference type="Pfam" id="PF13193"/>
    </source>
</evidence>
<evidence type="ECO:0000313" key="4">
    <source>
        <dbReference type="Proteomes" id="UP001144036"/>
    </source>
</evidence>
<dbReference type="Proteomes" id="UP001144036">
    <property type="component" value="Unassembled WGS sequence"/>
</dbReference>
<proteinExistence type="predicted"/>
<dbReference type="Gene3D" id="3.30.300.30">
    <property type="match status" value="1"/>
</dbReference>